<proteinExistence type="predicted"/>
<feature type="non-terminal residue" evidence="1">
    <location>
        <position position="236"/>
    </location>
</feature>
<evidence type="ECO:0000313" key="1">
    <source>
        <dbReference type="EMBL" id="KAJ8319380.1"/>
    </source>
</evidence>
<protein>
    <submittedName>
        <fullName evidence="1">Uncharacterized protein</fullName>
    </submittedName>
</protein>
<reference evidence="1 2" key="1">
    <citation type="submission" date="2022-12" db="EMBL/GenBank/DDBJ databases">
        <title>Chromosome-level genome of Tegillarca granosa.</title>
        <authorList>
            <person name="Kim J."/>
        </authorList>
    </citation>
    <scope>NUCLEOTIDE SEQUENCE [LARGE SCALE GENOMIC DNA]</scope>
    <source>
        <strain evidence="1">Teg-2019</strain>
        <tissue evidence="1">Adductor muscle</tissue>
    </source>
</reference>
<dbReference type="EMBL" id="JARBDR010000214">
    <property type="protein sequence ID" value="KAJ8319380.1"/>
    <property type="molecule type" value="Genomic_DNA"/>
</dbReference>
<organism evidence="1 2">
    <name type="scientific">Tegillarca granosa</name>
    <name type="common">Malaysian cockle</name>
    <name type="synonym">Anadara granosa</name>
    <dbReference type="NCBI Taxonomy" id="220873"/>
    <lineage>
        <taxon>Eukaryota</taxon>
        <taxon>Metazoa</taxon>
        <taxon>Spiralia</taxon>
        <taxon>Lophotrochozoa</taxon>
        <taxon>Mollusca</taxon>
        <taxon>Bivalvia</taxon>
        <taxon>Autobranchia</taxon>
        <taxon>Pteriomorphia</taxon>
        <taxon>Arcoida</taxon>
        <taxon>Arcoidea</taxon>
        <taxon>Arcidae</taxon>
        <taxon>Tegillarca</taxon>
    </lineage>
</organism>
<keyword evidence="2" id="KW-1185">Reference proteome</keyword>
<dbReference type="Proteomes" id="UP001217089">
    <property type="component" value="Unassembled WGS sequence"/>
</dbReference>
<comment type="caution">
    <text evidence="1">The sequence shown here is derived from an EMBL/GenBank/DDBJ whole genome shotgun (WGS) entry which is preliminary data.</text>
</comment>
<evidence type="ECO:0000313" key="2">
    <source>
        <dbReference type="Proteomes" id="UP001217089"/>
    </source>
</evidence>
<sequence length="236" mass="26934">MILGIAAPEMDWTCSPPPLSGLQEDVLKTVLYYLYTSCLPRGLSEETAKKCINKLGKLPGLANFSQLCETFLKNTALKQQIINLIDEVHTSADRIIELLKCKKPAHEGAVPEDALACNPPKLCYVMKQITREGAIACSKLVIVCDLFARRSGELPQEERHGIIKYARSRLPVFIKQLREFFEAFKYQVSFMEATQKREIATYLLPELREFFEAFKYQVSFMEATQKREIATYLLPE</sequence>
<gene>
    <name evidence="1" type="ORF">KUTeg_004471</name>
</gene>
<name>A0ABQ9FUJ3_TEGGR</name>
<accession>A0ABQ9FUJ3</accession>